<feature type="compositionally biased region" description="Low complexity" evidence="1">
    <location>
        <begin position="220"/>
        <end position="243"/>
    </location>
</feature>
<feature type="region of interest" description="Disordered" evidence="1">
    <location>
        <begin position="364"/>
        <end position="404"/>
    </location>
</feature>
<feature type="region of interest" description="Disordered" evidence="1">
    <location>
        <begin position="978"/>
        <end position="1006"/>
    </location>
</feature>
<evidence type="ECO:0000313" key="3">
    <source>
        <dbReference type="Proteomes" id="UP001276659"/>
    </source>
</evidence>
<proteinExistence type="predicted"/>
<feature type="compositionally biased region" description="Polar residues" evidence="1">
    <location>
        <begin position="125"/>
        <end position="139"/>
    </location>
</feature>
<feature type="region of interest" description="Disordered" evidence="1">
    <location>
        <begin position="426"/>
        <end position="533"/>
    </location>
</feature>
<feature type="region of interest" description="Disordered" evidence="1">
    <location>
        <begin position="629"/>
        <end position="672"/>
    </location>
</feature>
<keyword evidence="3" id="KW-1185">Reference proteome</keyword>
<feature type="compositionally biased region" description="Low complexity" evidence="1">
    <location>
        <begin position="978"/>
        <end position="988"/>
    </location>
</feature>
<protein>
    <submittedName>
        <fullName evidence="2">Uncharacterized protein</fullName>
    </submittedName>
</protein>
<accession>A0AAE0DPW1</accession>
<feature type="region of interest" description="Disordered" evidence="1">
    <location>
        <begin position="552"/>
        <end position="576"/>
    </location>
</feature>
<evidence type="ECO:0000313" key="2">
    <source>
        <dbReference type="EMBL" id="KAK3175128.1"/>
    </source>
</evidence>
<evidence type="ECO:0000256" key="1">
    <source>
        <dbReference type="SAM" id="MobiDB-lite"/>
    </source>
</evidence>
<feature type="compositionally biased region" description="Polar residues" evidence="1">
    <location>
        <begin position="426"/>
        <end position="451"/>
    </location>
</feature>
<feature type="region of interest" description="Disordered" evidence="1">
    <location>
        <begin position="190"/>
        <end position="243"/>
    </location>
</feature>
<feature type="region of interest" description="Disordered" evidence="1">
    <location>
        <begin position="845"/>
        <end position="872"/>
    </location>
</feature>
<feature type="compositionally biased region" description="Basic residues" evidence="1">
    <location>
        <begin position="14"/>
        <end position="31"/>
    </location>
</feature>
<feature type="compositionally biased region" description="Low complexity" evidence="1">
    <location>
        <begin position="493"/>
        <end position="502"/>
    </location>
</feature>
<feature type="compositionally biased region" description="Basic and acidic residues" evidence="1">
    <location>
        <begin position="376"/>
        <end position="395"/>
    </location>
</feature>
<sequence length="1051" mass="116653">MATTMPLSEVPLNHIRRNGQLRQPHAKKNGKLRPVTPNGDENGSILQKPSSIQSMLKNSTEIGDVGQFSIKPSRVPSSTPRPSAPPSRRSQISSSQRSPAGSYYSGYGEYNGQHNGRNKRHAPSRSRQGAPSSNGSLTPKHSHEHFRGPQRNPSVEDHRTYSMTQNSYANHSLTQCHPYCNGHHQGRGIFHNLRPRSPSDPMSRYYPLTQSAVPPRVKAPSQSSTRPSTPKPSSSLRSVASSSHLRVVNDSLGHDQSPPSSPMFYDYTEAFEEPDLYHSASMTNGILAEQTPSDTRTDDYFAEDESPEEASPAELPGSESPGEAMLQDQDAPLNQSLFNFNRHTATWTQAPRQDLSDVLELPEREMQAHQSTHGPSQDDQHGQSDRGLGSEHPEHTTSTTAESRRRMLLSSEGHLQQILAELDSNTGATKPSQMSRLGSSTPLSSVFSSKPSPRLELQEPTPEPTDESKTVIAPQLKLEIPTVGSDHRDRSSDVNSVNPVDSLRAPSFEGHSGPEFTEILSPTPERSMASPGNRNRFRKILSFDEGLSELDGLVNPQKAGRPADSPSQVSRTSSFGHSNVEYPWRQRNSFFRDNPAKPSVAKLPVVEVLSDSEEEPELSNGLRATFCKPESQISQYRETPTPTPLPSQLPRRGLETPLSTQMSPAPKNSIPELLEPVDKSIVKPNLDSETIIPAPLPSALALDMKQPPPVDKKFTCLPNQLPTVLSSSLPSRPSQSDLPFSFTPLLQRKSDHDPVPELNAVAPSYLRQGEQYYDTQEDLLPTEDAKAFVGRKIAASPLTSRPWNLDASYPWNNQVPELEVTMPNETQDPVPKLPRFKFKIHRASSSMGKLTKQRHPCETTSTPFASSHDVLQGPALRRKRDPNLSIFPGQINSSHVMMQSSPHQTRFVGSLEKHSPMITLLPPSPGHEVRSFFSDDSSQVRPRGSLRTRFSDFKARIPRAASSDEKRSYDRGLLTSALGRARASGRSSRQSEHTRAGSSHASGVQRARWRMINKQKVWWQRGEERVRDWGWRMRYRRGKDRAASTPLYADV</sequence>
<comment type="caution">
    <text evidence="2">The sequence shown here is derived from an EMBL/GenBank/DDBJ whole genome shotgun (WGS) entry which is preliminary data.</text>
</comment>
<feature type="compositionally biased region" description="Low complexity" evidence="1">
    <location>
        <begin position="309"/>
        <end position="323"/>
    </location>
</feature>
<feature type="compositionally biased region" description="Polar residues" evidence="1">
    <location>
        <begin position="39"/>
        <end position="61"/>
    </location>
</feature>
<name>A0AAE0DPW1_9LECA</name>
<feature type="region of interest" description="Disordered" evidence="1">
    <location>
        <begin position="1"/>
        <end position="157"/>
    </location>
</feature>
<reference evidence="2" key="1">
    <citation type="submission" date="2022-11" db="EMBL/GenBank/DDBJ databases">
        <title>Chromosomal genome sequence assembly and mating type (MAT) locus characterization of the leprose asexual lichenized fungus Lepraria neglecta (Nyl.) Erichsen.</title>
        <authorList>
            <person name="Allen J.L."/>
            <person name="Pfeffer B."/>
        </authorList>
    </citation>
    <scope>NUCLEOTIDE SEQUENCE</scope>
    <source>
        <strain evidence="2">Allen 5258</strain>
    </source>
</reference>
<feature type="compositionally biased region" description="Polar residues" evidence="1">
    <location>
        <begin position="565"/>
        <end position="576"/>
    </location>
</feature>
<feature type="compositionally biased region" description="Low complexity" evidence="1">
    <location>
        <begin position="72"/>
        <end position="112"/>
    </location>
</feature>
<gene>
    <name evidence="2" type="ORF">OEA41_002374</name>
</gene>
<dbReference type="Proteomes" id="UP001276659">
    <property type="component" value="Unassembled WGS sequence"/>
</dbReference>
<dbReference type="AlphaFoldDB" id="A0AAE0DPW1"/>
<dbReference type="EMBL" id="JASNWA010000006">
    <property type="protein sequence ID" value="KAK3175128.1"/>
    <property type="molecule type" value="Genomic_DNA"/>
</dbReference>
<organism evidence="2 3">
    <name type="scientific">Lepraria neglecta</name>
    <dbReference type="NCBI Taxonomy" id="209136"/>
    <lineage>
        <taxon>Eukaryota</taxon>
        <taxon>Fungi</taxon>
        <taxon>Dikarya</taxon>
        <taxon>Ascomycota</taxon>
        <taxon>Pezizomycotina</taxon>
        <taxon>Lecanoromycetes</taxon>
        <taxon>OSLEUM clade</taxon>
        <taxon>Lecanoromycetidae</taxon>
        <taxon>Lecanorales</taxon>
        <taxon>Lecanorineae</taxon>
        <taxon>Stereocaulaceae</taxon>
        <taxon>Lepraria</taxon>
    </lineage>
</organism>
<feature type="region of interest" description="Disordered" evidence="1">
    <location>
        <begin position="290"/>
        <end position="325"/>
    </location>
</feature>